<proteinExistence type="predicted"/>
<keyword evidence="6" id="KW-1185">Reference proteome</keyword>
<evidence type="ECO:0000313" key="6">
    <source>
        <dbReference type="Proteomes" id="UP001557470"/>
    </source>
</evidence>
<dbReference type="SUPFAM" id="SSF56204">
    <property type="entry name" value="Hect, E3 ligase catalytic domain"/>
    <property type="match status" value="1"/>
</dbReference>
<dbReference type="InterPro" id="IPR000569">
    <property type="entry name" value="HECT_dom"/>
</dbReference>
<dbReference type="EMBL" id="JAGEUA010000002">
    <property type="protein sequence ID" value="KAL1006926.1"/>
    <property type="molecule type" value="Genomic_DNA"/>
</dbReference>
<reference evidence="5 6" key="1">
    <citation type="submission" date="2024-06" db="EMBL/GenBank/DDBJ databases">
        <authorList>
            <person name="Pan Q."/>
            <person name="Wen M."/>
            <person name="Jouanno E."/>
            <person name="Zahm M."/>
            <person name="Klopp C."/>
            <person name="Cabau C."/>
            <person name="Louis A."/>
            <person name="Berthelot C."/>
            <person name="Parey E."/>
            <person name="Roest Crollius H."/>
            <person name="Montfort J."/>
            <person name="Robinson-Rechavi M."/>
            <person name="Bouchez O."/>
            <person name="Lampietro C."/>
            <person name="Lopez Roques C."/>
            <person name="Donnadieu C."/>
            <person name="Postlethwait J."/>
            <person name="Bobe J."/>
            <person name="Verreycken H."/>
            <person name="Guiguen Y."/>
        </authorList>
    </citation>
    <scope>NUCLEOTIDE SEQUENCE [LARGE SCALE GENOMIC DNA]</scope>
    <source>
        <strain evidence="5">Up_M1</strain>
        <tissue evidence="5">Testis</tissue>
    </source>
</reference>
<dbReference type="Gene3D" id="3.30.2410.10">
    <property type="entry name" value="Hect, E3 ligase catalytic domain"/>
    <property type="match status" value="1"/>
</dbReference>
<accession>A0ABD0XXX0</accession>
<sequence>MDWFIIKFSNHITEIATGRDFIISVIKLSDHFKQSPNGLVPRLNISHVQNGVYRTIGKMISTIIVQGGEPPAFLAPHVMDYIVTGDILQVHVTPDDIANTELRDSLKKVKQASTEDALEEAVNCCDSWRFDVEGLPNPVTMDKRHAFVKNATLYHVILQRQSCLNQFIDGLSYYEVLPLLRENPSMRIILDMPAEKNDVTAEVVAALLKPSYSVLGSNRRPREELMVVKFREFLQCVQNKELHERLEARTLTEEERVFVLNLDPSHILTFATGSSKVPAVGFQPNPKISFVHDETKNHPIARTCSNELQIFVNAKNMADDDVFDYCFVVALMNGGMFSII</sequence>
<organism evidence="5 6">
    <name type="scientific">Umbra pygmaea</name>
    <name type="common">Eastern mudminnow</name>
    <dbReference type="NCBI Taxonomy" id="75934"/>
    <lineage>
        <taxon>Eukaryota</taxon>
        <taxon>Metazoa</taxon>
        <taxon>Chordata</taxon>
        <taxon>Craniata</taxon>
        <taxon>Vertebrata</taxon>
        <taxon>Euteleostomi</taxon>
        <taxon>Actinopterygii</taxon>
        <taxon>Neopterygii</taxon>
        <taxon>Teleostei</taxon>
        <taxon>Protacanthopterygii</taxon>
        <taxon>Esociformes</taxon>
        <taxon>Umbridae</taxon>
        <taxon>Umbra</taxon>
    </lineage>
</organism>
<evidence type="ECO:0000259" key="4">
    <source>
        <dbReference type="PROSITE" id="PS50237"/>
    </source>
</evidence>
<dbReference type="AlphaFoldDB" id="A0ABD0XXX0"/>
<feature type="active site" description="Glycyl thioester intermediate" evidence="3">
    <location>
        <position position="304"/>
    </location>
</feature>
<evidence type="ECO:0000256" key="3">
    <source>
        <dbReference type="PROSITE-ProRule" id="PRU00104"/>
    </source>
</evidence>
<comment type="caution">
    <text evidence="5">The sequence shown here is derived from an EMBL/GenBank/DDBJ whole genome shotgun (WGS) entry which is preliminary data.</text>
</comment>
<keyword evidence="1" id="KW-0808">Transferase</keyword>
<dbReference type="PROSITE" id="PS50237">
    <property type="entry name" value="HECT"/>
    <property type="match status" value="1"/>
</dbReference>
<dbReference type="Proteomes" id="UP001557470">
    <property type="component" value="Unassembled WGS sequence"/>
</dbReference>
<dbReference type="GO" id="GO:0016740">
    <property type="term" value="F:transferase activity"/>
    <property type="evidence" value="ECO:0007669"/>
    <property type="project" value="UniProtKB-KW"/>
</dbReference>
<name>A0ABD0XXX0_UMBPY</name>
<gene>
    <name evidence="5" type="ORF">UPYG_G00078960</name>
</gene>
<evidence type="ECO:0000256" key="1">
    <source>
        <dbReference type="ARBA" id="ARBA00022679"/>
    </source>
</evidence>
<keyword evidence="2 3" id="KW-0833">Ubl conjugation pathway</keyword>
<evidence type="ECO:0000256" key="2">
    <source>
        <dbReference type="ARBA" id="ARBA00022786"/>
    </source>
</evidence>
<protein>
    <recommendedName>
        <fullName evidence="4">HECT domain-containing protein</fullName>
    </recommendedName>
</protein>
<dbReference type="InterPro" id="IPR035983">
    <property type="entry name" value="Hect_E3_ubiquitin_ligase"/>
</dbReference>
<dbReference type="Pfam" id="PF00632">
    <property type="entry name" value="HECT"/>
    <property type="match status" value="1"/>
</dbReference>
<feature type="domain" description="HECT" evidence="4">
    <location>
        <begin position="267"/>
        <end position="310"/>
    </location>
</feature>
<evidence type="ECO:0000313" key="5">
    <source>
        <dbReference type="EMBL" id="KAL1006926.1"/>
    </source>
</evidence>